<gene>
    <name evidence="2" type="ORF">PAPOLLO_LOCUS18706</name>
</gene>
<accession>A0A8S3XLS0</accession>
<name>A0A8S3XLS0_PARAO</name>
<dbReference type="PANTHER" id="PTHR20993">
    <property type="entry name" value="GH07914P"/>
    <property type="match status" value="1"/>
</dbReference>
<comment type="caution">
    <text evidence="2">The sequence shown here is derived from an EMBL/GenBank/DDBJ whole genome shotgun (WGS) entry which is preliminary data.</text>
</comment>
<protein>
    <submittedName>
        <fullName evidence="2">(apollo) hypothetical protein</fullName>
    </submittedName>
</protein>
<keyword evidence="3" id="KW-1185">Reference proteome</keyword>
<dbReference type="EMBL" id="CAJQZP010001183">
    <property type="protein sequence ID" value="CAG5026882.1"/>
    <property type="molecule type" value="Genomic_DNA"/>
</dbReference>
<evidence type="ECO:0000313" key="2">
    <source>
        <dbReference type="EMBL" id="CAG5026882.1"/>
    </source>
</evidence>
<feature type="chain" id="PRO_5035846897" evidence="1">
    <location>
        <begin position="18"/>
        <end position="225"/>
    </location>
</feature>
<dbReference type="Proteomes" id="UP000691718">
    <property type="component" value="Unassembled WGS sequence"/>
</dbReference>
<dbReference type="SMART" id="SM00700">
    <property type="entry name" value="JHBP"/>
    <property type="match status" value="1"/>
</dbReference>
<sequence>MKSIAVAVLMLLASANTLPTLSEDELRQERLITDVIINIIKDFSQSIVDAGLDPFEVENAQGQFALSEPEVFSAVAHVQGFSFKGLSNIAIHNMQFSILASRLTFDVSLPKLSLSVGDSGFEVILLGRELNGHGSGSVEIDELRLRGEVRVNIGVISGISVRSLDLWFSMKGINSNLHLILFGRDISEKCNNYLNNTLPNALNENQAEINELLEFIVWKIIDKLL</sequence>
<dbReference type="InterPro" id="IPR010562">
    <property type="entry name" value="Haemolymph_juvenile_hormone-bd"/>
</dbReference>
<organism evidence="2 3">
    <name type="scientific">Parnassius apollo</name>
    <name type="common">Apollo butterfly</name>
    <name type="synonym">Papilio apollo</name>
    <dbReference type="NCBI Taxonomy" id="110799"/>
    <lineage>
        <taxon>Eukaryota</taxon>
        <taxon>Metazoa</taxon>
        <taxon>Ecdysozoa</taxon>
        <taxon>Arthropoda</taxon>
        <taxon>Hexapoda</taxon>
        <taxon>Insecta</taxon>
        <taxon>Pterygota</taxon>
        <taxon>Neoptera</taxon>
        <taxon>Endopterygota</taxon>
        <taxon>Lepidoptera</taxon>
        <taxon>Glossata</taxon>
        <taxon>Ditrysia</taxon>
        <taxon>Papilionoidea</taxon>
        <taxon>Papilionidae</taxon>
        <taxon>Parnassiinae</taxon>
        <taxon>Parnassini</taxon>
        <taxon>Parnassius</taxon>
        <taxon>Parnassius</taxon>
    </lineage>
</organism>
<keyword evidence="1" id="KW-0732">Signal</keyword>
<dbReference type="Pfam" id="PF06585">
    <property type="entry name" value="JHBP"/>
    <property type="match status" value="1"/>
</dbReference>
<dbReference type="PANTHER" id="PTHR20993:SF0">
    <property type="entry name" value="GH07914P"/>
    <property type="match status" value="1"/>
</dbReference>
<proteinExistence type="predicted"/>
<evidence type="ECO:0000313" key="3">
    <source>
        <dbReference type="Proteomes" id="UP000691718"/>
    </source>
</evidence>
<evidence type="ECO:0000256" key="1">
    <source>
        <dbReference type="SAM" id="SignalP"/>
    </source>
</evidence>
<dbReference type="AlphaFoldDB" id="A0A8S3XLS0"/>
<dbReference type="OrthoDB" id="7339216at2759"/>
<reference evidence="2" key="1">
    <citation type="submission" date="2021-04" db="EMBL/GenBank/DDBJ databases">
        <authorList>
            <person name="Tunstrom K."/>
        </authorList>
    </citation>
    <scope>NUCLEOTIDE SEQUENCE</scope>
</reference>
<feature type="signal peptide" evidence="1">
    <location>
        <begin position="1"/>
        <end position="17"/>
    </location>
</feature>